<evidence type="ECO:0000313" key="4">
    <source>
        <dbReference type="Proteomes" id="UP000580250"/>
    </source>
</evidence>
<evidence type="ECO:0000259" key="2">
    <source>
        <dbReference type="Pfam" id="PF02520"/>
    </source>
</evidence>
<organism evidence="3 4">
    <name type="scientific">Meloidogyne enterolobii</name>
    <name type="common">Root-knot nematode worm</name>
    <name type="synonym">Meloidogyne mayaguensis</name>
    <dbReference type="NCBI Taxonomy" id="390850"/>
    <lineage>
        <taxon>Eukaryota</taxon>
        <taxon>Metazoa</taxon>
        <taxon>Ecdysozoa</taxon>
        <taxon>Nematoda</taxon>
        <taxon>Chromadorea</taxon>
        <taxon>Rhabditida</taxon>
        <taxon>Tylenchina</taxon>
        <taxon>Tylenchomorpha</taxon>
        <taxon>Tylenchoidea</taxon>
        <taxon>Meloidogynidae</taxon>
        <taxon>Meloidogyninae</taxon>
        <taxon>Meloidogyne</taxon>
    </lineage>
</organism>
<proteinExistence type="predicted"/>
<protein>
    <recommendedName>
        <fullName evidence="2">SXP/RAL-2 family protein Ani s 5-like cation-binding domain-containing protein</fullName>
    </recommendedName>
</protein>
<feature type="compositionally biased region" description="Basic and acidic residues" evidence="1">
    <location>
        <begin position="1"/>
        <end position="27"/>
    </location>
</feature>
<feature type="compositionally biased region" description="Basic and acidic residues" evidence="1">
    <location>
        <begin position="434"/>
        <end position="447"/>
    </location>
</feature>
<feature type="domain" description="SXP/RAL-2 family protein Ani s 5-like cation-binding" evidence="2">
    <location>
        <begin position="62"/>
        <end position="160"/>
    </location>
</feature>
<reference evidence="3 4" key="1">
    <citation type="submission" date="2020-08" db="EMBL/GenBank/DDBJ databases">
        <authorList>
            <person name="Koutsovoulos G."/>
            <person name="Danchin GJ E."/>
        </authorList>
    </citation>
    <scope>NUCLEOTIDE SEQUENCE [LARGE SCALE GENOMIC DNA]</scope>
</reference>
<feature type="compositionally biased region" description="Basic residues" evidence="1">
    <location>
        <begin position="421"/>
        <end position="433"/>
    </location>
</feature>
<dbReference type="Proteomes" id="UP000580250">
    <property type="component" value="Unassembled WGS sequence"/>
</dbReference>
<feature type="compositionally biased region" description="Basic residues" evidence="1">
    <location>
        <begin position="345"/>
        <end position="359"/>
    </location>
</feature>
<dbReference type="OrthoDB" id="5867022at2759"/>
<feature type="compositionally biased region" description="Basic and acidic residues" evidence="1">
    <location>
        <begin position="270"/>
        <end position="287"/>
    </location>
</feature>
<feature type="compositionally biased region" description="Basic residues" evidence="1">
    <location>
        <begin position="448"/>
        <end position="457"/>
    </location>
</feature>
<accession>A0A6V7WZS4</accession>
<feature type="compositionally biased region" description="Basic and acidic residues" evidence="1">
    <location>
        <begin position="212"/>
        <end position="221"/>
    </location>
</feature>
<evidence type="ECO:0000313" key="3">
    <source>
        <dbReference type="EMBL" id="CAD2192524.1"/>
    </source>
</evidence>
<name>A0A6V7WZS4_MELEN</name>
<evidence type="ECO:0000256" key="1">
    <source>
        <dbReference type="SAM" id="MobiDB-lite"/>
    </source>
</evidence>
<feature type="compositionally biased region" description="Basic residues" evidence="1">
    <location>
        <begin position="377"/>
        <end position="391"/>
    </location>
</feature>
<sequence length="481" mass="55568">MVKNENDVSRKVNEKVKSSNLNDKKGFEDEEGESIKKKKNRNEGKQELINNFPFLRDVPNEEVKKFQQISSNPNLTKGELEVERQQWAEKQNTDVMNAFYEWKANIEESKKQEKRKLEDRLNSFTEGMKNILSKIEEIIDDKGISRKQECEKIHSLLIENELRKDFTEKLPMQLVDFCMKGADKNEEVKQEQNVDQPIRKPTTKDGVWPYSKNDKDMKDATNDNEEQREELKPNPLKTGSRKSNDSSSSSSSSENVEKQVNNAINEEEKEMIKKENEKKAEDNKLNDDDSASSSGSASSVEEPDKDKKGKVDRMNKKSKNKGGGEKKEDESSSSSSSERDDEDKKKHKDKAKKVKKRKVKESSSSSSSENIEETEGKKHRKQKNEKKKRGKKEVENKEKKVEDKSSSSSSSSEDDDEKTKKLVVKKAKKNKSKRDKDVDDKDEDEKMFKKKHKHHKKSKDDASSSSDLDEITKKHKKHKKE</sequence>
<dbReference type="Pfam" id="PF02520">
    <property type="entry name" value="ANIS5_cation-bd"/>
    <property type="match status" value="1"/>
</dbReference>
<feature type="region of interest" description="Disordered" evidence="1">
    <location>
        <begin position="1"/>
        <end position="48"/>
    </location>
</feature>
<feature type="compositionally biased region" description="Basic and acidic residues" evidence="1">
    <location>
        <begin position="302"/>
        <end position="315"/>
    </location>
</feature>
<comment type="caution">
    <text evidence="3">The sequence shown here is derived from an EMBL/GenBank/DDBJ whole genome shotgun (WGS) entry which is preliminary data.</text>
</comment>
<dbReference type="AlphaFoldDB" id="A0A6V7WZS4"/>
<feature type="compositionally biased region" description="Basic and acidic residues" evidence="1">
    <location>
        <begin position="392"/>
        <end position="405"/>
    </location>
</feature>
<feature type="region of interest" description="Disordered" evidence="1">
    <location>
        <begin position="186"/>
        <end position="481"/>
    </location>
</feature>
<dbReference type="InterPro" id="IPR003677">
    <property type="entry name" value="ANIS5_cation-bd"/>
</dbReference>
<dbReference type="EMBL" id="CAJEWN010000953">
    <property type="protein sequence ID" value="CAD2192524.1"/>
    <property type="molecule type" value="Genomic_DNA"/>
</dbReference>
<gene>
    <name evidence="3" type="ORF">MENT_LOCUS45415</name>
</gene>